<feature type="region of interest" description="Disordered" evidence="7">
    <location>
        <begin position="253"/>
        <end position="275"/>
    </location>
</feature>
<dbReference type="EMBL" id="JBHSOD010000050">
    <property type="protein sequence ID" value="MFC5889069.1"/>
    <property type="molecule type" value="Genomic_DNA"/>
</dbReference>
<protein>
    <recommendedName>
        <fullName evidence="6">SURF1-like protein</fullName>
    </recommendedName>
</protein>
<evidence type="ECO:0000256" key="1">
    <source>
        <dbReference type="ARBA" id="ARBA00004370"/>
    </source>
</evidence>
<dbReference type="PANTHER" id="PTHR23427:SF2">
    <property type="entry name" value="SURFEIT LOCUS PROTEIN 1"/>
    <property type="match status" value="1"/>
</dbReference>
<comment type="subcellular location">
    <subcellularLocation>
        <location evidence="6">Cell membrane</location>
        <topology evidence="6">Multi-pass membrane protein</topology>
    </subcellularLocation>
    <subcellularLocation>
        <location evidence="1">Membrane</location>
    </subcellularLocation>
</comment>
<dbReference type="RefSeq" id="WP_313767001.1">
    <property type="nucleotide sequence ID" value="NZ_BAAAVH010000020.1"/>
</dbReference>
<evidence type="ECO:0000256" key="2">
    <source>
        <dbReference type="ARBA" id="ARBA00007165"/>
    </source>
</evidence>
<evidence type="ECO:0000313" key="8">
    <source>
        <dbReference type="EMBL" id="MFC5889069.1"/>
    </source>
</evidence>
<reference evidence="9" key="1">
    <citation type="journal article" date="2019" name="Int. J. Syst. Evol. Microbiol.">
        <title>The Global Catalogue of Microorganisms (GCM) 10K type strain sequencing project: providing services to taxonomists for standard genome sequencing and annotation.</title>
        <authorList>
            <consortium name="The Broad Institute Genomics Platform"/>
            <consortium name="The Broad Institute Genome Sequencing Center for Infectious Disease"/>
            <person name="Wu L."/>
            <person name="Ma J."/>
        </authorList>
    </citation>
    <scope>NUCLEOTIDE SEQUENCE [LARGE SCALE GENOMIC DNA]</scope>
    <source>
        <strain evidence="9">CGMCC 4.1469</strain>
    </source>
</reference>
<dbReference type="InterPro" id="IPR045214">
    <property type="entry name" value="Surf1/Surf4"/>
</dbReference>
<comment type="similarity">
    <text evidence="2 6">Belongs to the SURF1 family.</text>
</comment>
<keyword evidence="6" id="KW-1003">Cell membrane</keyword>
<keyword evidence="9" id="KW-1185">Reference proteome</keyword>
<feature type="transmembrane region" description="Helical" evidence="6">
    <location>
        <begin position="222"/>
        <end position="240"/>
    </location>
</feature>
<evidence type="ECO:0000256" key="4">
    <source>
        <dbReference type="ARBA" id="ARBA00022989"/>
    </source>
</evidence>
<name>A0ABW1F7D0_9ACTN</name>
<dbReference type="PANTHER" id="PTHR23427">
    <property type="entry name" value="SURFEIT LOCUS PROTEIN"/>
    <property type="match status" value="1"/>
</dbReference>
<evidence type="ECO:0000256" key="6">
    <source>
        <dbReference type="RuleBase" id="RU363076"/>
    </source>
</evidence>
<dbReference type="CDD" id="cd06662">
    <property type="entry name" value="SURF1"/>
    <property type="match status" value="1"/>
</dbReference>
<dbReference type="PROSITE" id="PS50895">
    <property type="entry name" value="SURF1"/>
    <property type="match status" value="1"/>
</dbReference>
<feature type="region of interest" description="Disordered" evidence="7">
    <location>
        <begin position="127"/>
        <end position="153"/>
    </location>
</feature>
<proteinExistence type="inferred from homology"/>
<keyword evidence="4 6" id="KW-1133">Transmembrane helix</keyword>
<gene>
    <name evidence="8" type="ORF">ACFP0N_29280</name>
</gene>
<evidence type="ECO:0000256" key="7">
    <source>
        <dbReference type="SAM" id="MobiDB-lite"/>
    </source>
</evidence>
<sequence>MTSTYRFLFTPRWLGGTALALAAATVCLWLGSWQLGRFHEKAAATRHESTRPATEAVPLESLLTDGRVTVRTDTAGRTVSATGRWDGAHQLLVPNRTVDGNQGYYVLTPLRTDTGRAVAVVRGWTAGSPTSAAPPPAAPAGPVTVTGRLHPPENSGKHGAVAGGLPEGQLGTISPAALVNLLPYALYDGWVAADAAPAGLTPVAGLPAETGTGLTLKSFQNLGYTGEWFVFAGFVLFMWFRLARRESEATADRDLGLAPPDEGSPAPAGTHCWRT</sequence>
<evidence type="ECO:0000256" key="3">
    <source>
        <dbReference type="ARBA" id="ARBA00022692"/>
    </source>
</evidence>
<dbReference type="Pfam" id="PF02104">
    <property type="entry name" value="SURF1"/>
    <property type="match status" value="1"/>
</dbReference>
<keyword evidence="3 6" id="KW-0812">Transmembrane</keyword>
<evidence type="ECO:0000313" key="9">
    <source>
        <dbReference type="Proteomes" id="UP001596067"/>
    </source>
</evidence>
<evidence type="ECO:0000256" key="5">
    <source>
        <dbReference type="ARBA" id="ARBA00023136"/>
    </source>
</evidence>
<feature type="transmembrane region" description="Helical" evidence="6">
    <location>
        <begin position="12"/>
        <end position="31"/>
    </location>
</feature>
<organism evidence="8 9">
    <name type="scientific">Kitasatospora aburaviensis</name>
    <dbReference type="NCBI Taxonomy" id="67265"/>
    <lineage>
        <taxon>Bacteria</taxon>
        <taxon>Bacillati</taxon>
        <taxon>Actinomycetota</taxon>
        <taxon>Actinomycetes</taxon>
        <taxon>Kitasatosporales</taxon>
        <taxon>Streptomycetaceae</taxon>
        <taxon>Kitasatospora</taxon>
    </lineage>
</organism>
<keyword evidence="5 6" id="KW-0472">Membrane</keyword>
<comment type="caution">
    <text evidence="8">The sequence shown here is derived from an EMBL/GenBank/DDBJ whole genome shotgun (WGS) entry which is preliminary data.</text>
</comment>
<dbReference type="Proteomes" id="UP001596067">
    <property type="component" value="Unassembled WGS sequence"/>
</dbReference>
<dbReference type="InterPro" id="IPR002994">
    <property type="entry name" value="Surf1/Shy1"/>
</dbReference>
<accession>A0ABW1F7D0</accession>